<dbReference type="STRING" id="1076596.A0U91_07870"/>
<evidence type="ECO:0000313" key="3">
    <source>
        <dbReference type="Proteomes" id="UP000189055"/>
    </source>
</evidence>
<gene>
    <name evidence="2" type="ORF">A0U91_07870</name>
</gene>
<evidence type="ECO:0000313" key="2">
    <source>
        <dbReference type="EMBL" id="AQT04851.1"/>
    </source>
</evidence>
<sequence length="316" mass="33982">MVSSLKSLLDITNAGSQSIVSQVADLKEQYRQAADQAKVYGLDYQVILDKGDAIAARTIAREKLSLSQADQSVAARDLAAKGDQEGADLANFDVSAAQQVQQLEDNWEGYLGDTYASNQDYAVQMADLEKTLADERLQIQQTYADKAAATALEAAEKQKQIQDEIQDQALSSVSSVFGSLSSYVQGLGVSDASPLSVEDQYKLANDNFNTDYQAAVGGDYDALSRIQTESQTALSLDKQWLGSGVDYANAYQDQLKQLQSLGNMGADAFTSNLAKQLAAQQVDATAQVRKAVQDMQAAITAELKQFMRSASIKGAA</sequence>
<organism evidence="2 3">
    <name type="scientific">Acetobacter persici</name>
    <dbReference type="NCBI Taxonomy" id="1076596"/>
    <lineage>
        <taxon>Bacteria</taxon>
        <taxon>Pseudomonadati</taxon>
        <taxon>Pseudomonadota</taxon>
        <taxon>Alphaproteobacteria</taxon>
        <taxon>Acetobacterales</taxon>
        <taxon>Acetobacteraceae</taxon>
        <taxon>Acetobacter</taxon>
    </lineage>
</organism>
<feature type="coiled-coil region" evidence="1">
    <location>
        <begin position="118"/>
        <end position="145"/>
    </location>
</feature>
<dbReference type="Proteomes" id="UP000189055">
    <property type="component" value="Chromosome"/>
</dbReference>
<keyword evidence="1" id="KW-0175">Coiled coil</keyword>
<evidence type="ECO:0000256" key="1">
    <source>
        <dbReference type="SAM" id="Coils"/>
    </source>
</evidence>
<dbReference type="RefSeq" id="WP_077930692.1">
    <property type="nucleotide sequence ID" value="NZ_CP014687.1"/>
</dbReference>
<protein>
    <submittedName>
        <fullName evidence="2">Uncharacterized protein</fullName>
    </submittedName>
</protein>
<proteinExistence type="predicted"/>
<dbReference type="EMBL" id="CP014687">
    <property type="protein sequence ID" value="AQT04851.1"/>
    <property type="molecule type" value="Genomic_DNA"/>
</dbReference>
<reference evidence="2 3" key="1">
    <citation type="submission" date="2016-03" db="EMBL/GenBank/DDBJ databases">
        <title>Acetic acid bacteria sequencing.</title>
        <authorList>
            <person name="Brandt J."/>
            <person name="Jakob F."/>
            <person name="Vogel R.F."/>
        </authorList>
    </citation>
    <scope>NUCLEOTIDE SEQUENCE [LARGE SCALE GENOMIC DNA]</scope>
    <source>
        <strain evidence="2 3">TMW2.1084</strain>
    </source>
</reference>
<name>A0A1U9LEJ3_9PROT</name>
<accession>A0A1U9LEJ3</accession>
<dbReference type="KEGG" id="aper:A0U91_07870"/>
<dbReference type="AlphaFoldDB" id="A0A1U9LEJ3"/>